<protein>
    <recommendedName>
        <fullName evidence="1">PD-(D/E)XK nuclease-like domain-containing protein</fullName>
    </recommendedName>
</protein>
<evidence type="ECO:0000313" key="3">
    <source>
        <dbReference type="Proteomes" id="UP000326532"/>
    </source>
</evidence>
<keyword evidence="3" id="KW-1185">Reference proteome</keyword>
<dbReference type="VEuPathDB" id="FungiDB:BDV34DRAFT_8929"/>
<sequence length="420" mass="49423">MDVLCGKARRGEAIDQARQDILNRTTLTFLPRRQVHFLDDYANLPGSESMPIWDRFKLIPDNYRRKFLKRVETVVRHSRQAEIDQVSEFNWEADAWRDIFGRLRDDDRLRMDKREYNYKATVLDPQHMKNGQDAYMGKRIPDITFGLSSYFCSDPEDEGVDGRERRIRRSLQKTSLISSIWAFDEPSLIADGKWGGHTILFPFAVYEAKKDRNSETEVKVQLKLAFNTYLQMLDKLVRQPGMTDKYQSSRVPVFPMFGLTSSGSTWRMYVAYLPHCFKGDTDAEVEPLCDEDSHMKLIWWGDVSRREDAGELLDMVDQIHEYAVTTHRPFVANHLDAWEAFIQVNRYLRHYELPHLSPPPASLQELDWHSIKSNGSEVRKLLRHKRKRGALLTDDDERRSRLEARLKEWIFGEFSQNWLK</sequence>
<dbReference type="InterPro" id="IPR046797">
    <property type="entry name" value="PDDEXK_12"/>
</dbReference>
<evidence type="ECO:0000313" key="2">
    <source>
        <dbReference type="EMBL" id="KAB8200757.1"/>
    </source>
</evidence>
<dbReference type="AlphaFoldDB" id="A0A5N6D742"/>
<name>A0A5N6D742_ASPPA</name>
<proteinExistence type="predicted"/>
<dbReference type="OMA" id="NWEADAW"/>
<dbReference type="Pfam" id="PF20516">
    <property type="entry name" value="PDDEXK_12"/>
    <property type="match status" value="1"/>
</dbReference>
<accession>A0A5N6D742</accession>
<dbReference type="Proteomes" id="UP000326532">
    <property type="component" value="Unassembled WGS sequence"/>
</dbReference>
<evidence type="ECO:0000259" key="1">
    <source>
        <dbReference type="Pfam" id="PF20516"/>
    </source>
</evidence>
<dbReference type="EMBL" id="ML735035">
    <property type="protein sequence ID" value="KAB8200757.1"/>
    <property type="molecule type" value="Genomic_DNA"/>
</dbReference>
<reference evidence="2 3" key="1">
    <citation type="submission" date="2019-04" db="EMBL/GenBank/DDBJ databases">
        <title>Fungal friends and foes A comparative genomics study of 23 Aspergillus species from section Flavi.</title>
        <authorList>
            <consortium name="DOE Joint Genome Institute"/>
            <person name="Kjaerbolling I."/>
            <person name="Vesth T.C."/>
            <person name="Frisvad J.C."/>
            <person name="Nybo J.L."/>
            <person name="Theobald S."/>
            <person name="Kildgaard S."/>
            <person name="Petersen T.I."/>
            <person name="Kuo A."/>
            <person name="Sato A."/>
            <person name="Lyhne E.K."/>
            <person name="Kogle M.E."/>
            <person name="Wiebenga A."/>
            <person name="Kun R.S."/>
            <person name="Lubbers R.J."/>
            <person name="Makela M.R."/>
            <person name="Barry K."/>
            <person name="Chovatia M."/>
            <person name="Clum A."/>
            <person name="Daum C."/>
            <person name="Haridas S."/>
            <person name="He G."/>
            <person name="LaButti K."/>
            <person name="Lipzen A."/>
            <person name="Mondo S."/>
            <person name="Pangilinan J."/>
            <person name="Riley R."/>
            <person name="Salamov A."/>
            <person name="Simmons B.A."/>
            <person name="Magnuson J.K."/>
            <person name="Henrissat B."/>
            <person name="Mortensen U.H."/>
            <person name="Larsen T.O."/>
            <person name="De vries R.P."/>
            <person name="Grigoriev I.V."/>
            <person name="Machida M."/>
            <person name="Baker S.E."/>
            <person name="Andersen M.R."/>
        </authorList>
    </citation>
    <scope>NUCLEOTIDE SEQUENCE [LARGE SCALE GENOMIC DNA]</scope>
    <source>
        <strain evidence="2 3">CBS 117618</strain>
    </source>
</reference>
<organism evidence="2 3">
    <name type="scientific">Aspergillus parasiticus</name>
    <dbReference type="NCBI Taxonomy" id="5067"/>
    <lineage>
        <taxon>Eukaryota</taxon>
        <taxon>Fungi</taxon>
        <taxon>Dikarya</taxon>
        <taxon>Ascomycota</taxon>
        <taxon>Pezizomycotina</taxon>
        <taxon>Eurotiomycetes</taxon>
        <taxon>Eurotiomycetidae</taxon>
        <taxon>Eurotiales</taxon>
        <taxon>Aspergillaceae</taxon>
        <taxon>Aspergillus</taxon>
        <taxon>Aspergillus subgen. Circumdati</taxon>
    </lineage>
</organism>
<feature type="domain" description="PD-(D/E)XK nuclease-like" evidence="1">
    <location>
        <begin position="63"/>
        <end position="327"/>
    </location>
</feature>
<gene>
    <name evidence="2" type="ORF">BDV34DRAFT_8929</name>
</gene>